<accession>A0A5B8LFY3</accession>
<dbReference type="GO" id="GO:0016987">
    <property type="term" value="F:sigma factor activity"/>
    <property type="evidence" value="ECO:0007669"/>
    <property type="project" value="UniProtKB-KW"/>
</dbReference>
<keyword evidence="3" id="KW-0731">Sigma factor</keyword>
<feature type="region of interest" description="Disordered" evidence="5">
    <location>
        <begin position="191"/>
        <end position="210"/>
    </location>
</feature>
<feature type="compositionally biased region" description="Basic and acidic residues" evidence="5">
    <location>
        <begin position="193"/>
        <end position="210"/>
    </location>
</feature>
<dbReference type="InterPro" id="IPR039425">
    <property type="entry name" value="RNA_pol_sigma-70-like"/>
</dbReference>
<dbReference type="InterPro" id="IPR014284">
    <property type="entry name" value="RNA_pol_sigma-70_dom"/>
</dbReference>
<dbReference type="PANTHER" id="PTHR43133:SF62">
    <property type="entry name" value="RNA POLYMERASE SIGMA FACTOR SIGZ"/>
    <property type="match status" value="1"/>
</dbReference>
<keyword evidence="4" id="KW-0804">Transcription</keyword>
<evidence type="ECO:0000313" key="7">
    <source>
        <dbReference type="EMBL" id="QDZ06826.1"/>
    </source>
</evidence>
<dbReference type="SUPFAM" id="SSF88946">
    <property type="entry name" value="Sigma2 domain of RNA polymerase sigma factors"/>
    <property type="match status" value="1"/>
</dbReference>
<evidence type="ECO:0000256" key="3">
    <source>
        <dbReference type="ARBA" id="ARBA00023082"/>
    </source>
</evidence>
<dbReference type="GO" id="GO:0006352">
    <property type="term" value="P:DNA-templated transcription initiation"/>
    <property type="evidence" value="ECO:0007669"/>
    <property type="project" value="InterPro"/>
</dbReference>
<keyword evidence="2" id="KW-0805">Transcription regulation</keyword>
<dbReference type="KEGG" id="spai:FPZ24_04495"/>
<evidence type="ECO:0000259" key="6">
    <source>
        <dbReference type="Pfam" id="PF04542"/>
    </source>
</evidence>
<dbReference type="EMBL" id="CP042306">
    <property type="protein sequence ID" value="QDZ06826.1"/>
    <property type="molecule type" value="Genomic_DNA"/>
</dbReference>
<dbReference type="InterPro" id="IPR013324">
    <property type="entry name" value="RNA_pol_sigma_r3/r4-like"/>
</dbReference>
<dbReference type="NCBIfam" id="TIGR02937">
    <property type="entry name" value="sigma70-ECF"/>
    <property type="match status" value="1"/>
</dbReference>
<dbReference type="SUPFAM" id="SSF88659">
    <property type="entry name" value="Sigma3 and sigma4 domains of RNA polymerase sigma factors"/>
    <property type="match status" value="1"/>
</dbReference>
<proteinExistence type="inferred from homology"/>
<dbReference type="Gene3D" id="1.10.1740.10">
    <property type="match status" value="1"/>
</dbReference>
<name>A0A5B8LFY3_9SPHN</name>
<comment type="similarity">
    <text evidence="1">Belongs to the sigma-70 factor family. ECF subfamily.</text>
</comment>
<sequence length="210" mass="23385">MLVEETTGQLETPVVEPPDASPSISSKLVADHARRELVVLMHRVAAGDRKAFDQLHRRTRAKLFGTAFNVCHDRAAADDILADVYVSVWRSAKSYSSRQGSPITWLATITRNRAIDWLRAQKPSEFLSANLIEVIRDPAPSCVDRIVLQQDRDALRKCFGTLPSTTQAAIYDAFFEGLTYAQLAARAGVPPQHNEECHSKRAHDVASRSY</sequence>
<evidence type="ECO:0000256" key="2">
    <source>
        <dbReference type="ARBA" id="ARBA00023015"/>
    </source>
</evidence>
<dbReference type="InterPro" id="IPR013325">
    <property type="entry name" value="RNA_pol_sigma_r2"/>
</dbReference>
<keyword evidence="8" id="KW-1185">Reference proteome</keyword>
<dbReference type="RefSeq" id="WP_146569910.1">
    <property type="nucleotide sequence ID" value="NZ_CP042306.1"/>
</dbReference>
<evidence type="ECO:0000313" key="8">
    <source>
        <dbReference type="Proteomes" id="UP000315673"/>
    </source>
</evidence>
<dbReference type="AlphaFoldDB" id="A0A5B8LFY3"/>
<dbReference type="InterPro" id="IPR036388">
    <property type="entry name" value="WH-like_DNA-bd_sf"/>
</dbReference>
<dbReference type="PANTHER" id="PTHR43133">
    <property type="entry name" value="RNA POLYMERASE ECF-TYPE SIGMA FACTO"/>
    <property type="match status" value="1"/>
</dbReference>
<feature type="domain" description="RNA polymerase sigma-70 region 2" evidence="6">
    <location>
        <begin position="56"/>
        <end position="122"/>
    </location>
</feature>
<evidence type="ECO:0000256" key="4">
    <source>
        <dbReference type="ARBA" id="ARBA00023163"/>
    </source>
</evidence>
<gene>
    <name evidence="7" type="ORF">FPZ24_04495</name>
</gene>
<evidence type="ECO:0000256" key="1">
    <source>
        <dbReference type="ARBA" id="ARBA00010641"/>
    </source>
</evidence>
<organism evidence="7 8">
    <name type="scientific">Sphingomonas panacisoli</name>
    <dbReference type="NCBI Taxonomy" id="1813879"/>
    <lineage>
        <taxon>Bacteria</taxon>
        <taxon>Pseudomonadati</taxon>
        <taxon>Pseudomonadota</taxon>
        <taxon>Alphaproteobacteria</taxon>
        <taxon>Sphingomonadales</taxon>
        <taxon>Sphingomonadaceae</taxon>
        <taxon>Sphingomonas</taxon>
    </lineage>
</organism>
<evidence type="ECO:0000256" key="5">
    <source>
        <dbReference type="SAM" id="MobiDB-lite"/>
    </source>
</evidence>
<feature type="compositionally biased region" description="Polar residues" evidence="5">
    <location>
        <begin position="1"/>
        <end position="10"/>
    </location>
</feature>
<dbReference type="Proteomes" id="UP000315673">
    <property type="component" value="Chromosome"/>
</dbReference>
<dbReference type="Gene3D" id="1.10.10.10">
    <property type="entry name" value="Winged helix-like DNA-binding domain superfamily/Winged helix DNA-binding domain"/>
    <property type="match status" value="1"/>
</dbReference>
<dbReference type="OrthoDB" id="9784272at2"/>
<dbReference type="Pfam" id="PF04542">
    <property type="entry name" value="Sigma70_r2"/>
    <property type="match status" value="1"/>
</dbReference>
<dbReference type="InterPro" id="IPR007627">
    <property type="entry name" value="RNA_pol_sigma70_r2"/>
</dbReference>
<feature type="region of interest" description="Disordered" evidence="5">
    <location>
        <begin position="1"/>
        <end position="24"/>
    </location>
</feature>
<protein>
    <submittedName>
        <fullName evidence="7">Sigma-70 family RNA polymerase sigma factor</fullName>
    </submittedName>
</protein>
<reference evidence="7 8" key="1">
    <citation type="submission" date="2019-07" db="EMBL/GenBank/DDBJ databases">
        <title>Full genome sequence of Sphingomonas sp. 4R-6-7(HKS19).</title>
        <authorList>
            <person name="Im W.-T."/>
        </authorList>
    </citation>
    <scope>NUCLEOTIDE SEQUENCE [LARGE SCALE GENOMIC DNA]</scope>
    <source>
        <strain evidence="7 8">HKS19</strain>
    </source>
</reference>